<evidence type="ECO:0000256" key="4">
    <source>
        <dbReference type="ARBA" id="ARBA00023242"/>
    </source>
</evidence>
<evidence type="ECO:0000256" key="3">
    <source>
        <dbReference type="ARBA" id="ARBA00006427"/>
    </source>
</evidence>
<evidence type="ECO:0000256" key="6">
    <source>
        <dbReference type="SAM" id="MobiDB-lite"/>
    </source>
</evidence>
<proteinExistence type="inferred from homology"/>
<evidence type="ECO:0000256" key="1">
    <source>
        <dbReference type="ARBA" id="ARBA00002355"/>
    </source>
</evidence>
<dbReference type="EMBL" id="SPOI01000015">
    <property type="protein sequence ID" value="TIB40490.1"/>
    <property type="molecule type" value="Genomic_DNA"/>
</dbReference>
<dbReference type="GO" id="GO:0005634">
    <property type="term" value="C:nucleus"/>
    <property type="evidence" value="ECO:0007669"/>
    <property type="project" value="UniProtKB-SubCell"/>
</dbReference>
<feature type="compositionally biased region" description="Basic and acidic residues" evidence="6">
    <location>
        <begin position="1"/>
        <end position="10"/>
    </location>
</feature>
<sequence>MPKQAPDFRKQKTKLGKGKQAATNSTNTSFKARSVALPGQSILKDVDENEPHTKRNLTLKDLLVHLKHYSPNMRRDGVLGLRELITSYPSTINPNLTSIFDGITKLIVDEDAAVRRALHSLASDLFPRIPKPSWTPYSSILLLFTASGLSHIFPEVRLDSIKFLDILIDFIPQFVINGWAVASSSTNPTSIGGRQIIECYLALLSAKGDDKGPAAGSTVTTTANAMFTLSVKSRLVVLNSLSKFLKTALSSNEASDKLPLWPFASAFASQPAFDVFVKRIRRSAYCDTGKETVQWHSSHDAWKGCMSGYKSEIMEAGGSLTSDELNNAIGLLDSTQSASNFTPAEADVLSLTQSLFSVIVSVFLESAPSVFTMSNTPPDSIHLESITAVVEICRETYGYLLRNCSERHIIEKELSIILTHMSKYFPFGGDFLQKQAMEVDQYMLQLNVLYCELVSSLLLSQSSREGVSSGASKREQKLDKNIQVQMNNVCEWLSSMLSGNMTTAAQPMGLTVTADTYRCLVSSFWALLNLPNSVDASKLILEALLTHCTQAGIKSETKLLSVEFIARVYLTQYEMDYKGQFKLINNSEQDKMLTGWFNNLPRLLWETNNHNIGLTEVILDVIQAVMIMDTSNESKSSIAPGIKLFYEAHHATKGSIPGPWTRISDHYIHDRGIELAYTTGLSSIPSQDAYWTSLQA</sequence>
<evidence type="ECO:0000313" key="9">
    <source>
        <dbReference type="Proteomes" id="UP000310689"/>
    </source>
</evidence>
<dbReference type="Gene3D" id="1.25.10.10">
    <property type="entry name" value="Leucine-rich Repeat Variant"/>
    <property type="match status" value="1"/>
</dbReference>
<feature type="compositionally biased region" description="Polar residues" evidence="6">
    <location>
        <begin position="21"/>
        <end position="31"/>
    </location>
</feature>
<dbReference type="AlphaFoldDB" id="A0A4T0JBY1"/>
<dbReference type="PANTHER" id="PTHR16056">
    <property type="entry name" value="REGULATOR OF MICROTUBULE DYNAMICS PROTEIN"/>
    <property type="match status" value="1"/>
</dbReference>
<keyword evidence="5" id="KW-0698">rRNA processing</keyword>
<dbReference type="SUPFAM" id="SSF48371">
    <property type="entry name" value="ARM repeat"/>
    <property type="match status" value="1"/>
</dbReference>
<dbReference type="InterPro" id="IPR016024">
    <property type="entry name" value="ARM-type_fold"/>
</dbReference>
<dbReference type="GO" id="GO:0120330">
    <property type="term" value="C:rixosome complex"/>
    <property type="evidence" value="ECO:0007669"/>
    <property type="project" value="UniProtKB-UniRule"/>
</dbReference>
<dbReference type="InterPro" id="IPR011989">
    <property type="entry name" value="ARM-like"/>
</dbReference>
<evidence type="ECO:0000313" key="8">
    <source>
        <dbReference type="EMBL" id="TIB40490.1"/>
    </source>
</evidence>
<comment type="similarity">
    <text evidence="3 5">Belongs to the IPI1/TEX10 family.</text>
</comment>
<keyword evidence="4 5" id="KW-0539">Nucleus</keyword>
<dbReference type="PANTHER" id="PTHR16056:SF2">
    <property type="entry name" value="TESTIS-EXPRESSED PROTEIN 10"/>
    <property type="match status" value="1"/>
</dbReference>
<evidence type="ECO:0000256" key="5">
    <source>
        <dbReference type="RuleBase" id="RU368021"/>
    </source>
</evidence>
<name>A0A4T0JBY1_WALIC</name>
<feature type="domain" description="Pre-rRNA-processing protein Ipi1 N-terminal" evidence="7">
    <location>
        <begin position="134"/>
        <end position="245"/>
    </location>
</feature>
<keyword evidence="5" id="KW-0690">Ribosome biogenesis</keyword>
<dbReference type="Pfam" id="PF12333">
    <property type="entry name" value="Ipi1_N"/>
    <property type="match status" value="1"/>
</dbReference>
<protein>
    <recommendedName>
        <fullName evidence="5">Pre-rRNA-processing protein</fullName>
    </recommendedName>
</protein>
<comment type="caution">
    <text evidence="8">The sequence shown here is derived from an EMBL/GenBank/DDBJ whole genome shotgun (WGS) entry which is preliminary data.</text>
</comment>
<accession>A0A4T0JBY1</accession>
<dbReference type="GO" id="GO:0006364">
    <property type="term" value="P:rRNA processing"/>
    <property type="evidence" value="ECO:0007669"/>
    <property type="project" value="UniProtKB-UniRule"/>
</dbReference>
<comment type="subcellular location">
    <subcellularLocation>
        <location evidence="2 5">Nucleus</location>
    </subcellularLocation>
</comment>
<evidence type="ECO:0000259" key="7">
    <source>
        <dbReference type="Pfam" id="PF12333"/>
    </source>
</evidence>
<dbReference type="Proteomes" id="UP000310689">
    <property type="component" value="Unassembled WGS sequence"/>
</dbReference>
<gene>
    <name evidence="8" type="ORF">E3P86_00643</name>
</gene>
<organism evidence="8 9">
    <name type="scientific">Wallemia ichthyophaga</name>
    <dbReference type="NCBI Taxonomy" id="245174"/>
    <lineage>
        <taxon>Eukaryota</taxon>
        <taxon>Fungi</taxon>
        <taxon>Dikarya</taxon>
        <taxon>Basidiomycota</taxon>
        <taxon>Wallemiomycotina</taxon>
        <taxon>Wallemiomycetes</taxon>
        <taxon>Wallemiales</taxon>
        <taxon>Wallemiaceae</taxon>
        <taxon>Wallemia</taxon>
    </lineage>
</organism>
<comment type="function">
    <text evidence="1 5">Component of the RIX1 complex required for processing of ITS2 sequences from 35S pre-rRNA.</text>
</comment>
<dbReference type="InterPro" id="IPR024679">
    <property type="entry name" value="Ipi1_N"/>
</dbReference>
<feature type="region of interest" description="Disordered" evidence="6">
    <location>
        <begin position="1"/>
        <end position="31"/>
    </location>
</feature>
<evidence type="ECO:0000256" key="2">
    <source>
        <dbReference type="ARBA" id="ARBA00004123"/>
    </source>
</evidence>
<comment type="subunit">
    <text evidence="5">Component of the RIX1 complex.</text>
</comment>
<reference evidence="8 9" key="1">
    <citation type="submission" date="2019-03" db="EMBL/GenBank/DDBJ databases">
        <title>Sequencing 23 genomes of Wallemia ichthyophaga.</title>
        <authorList>
            <person name="Gostincar C."/>
        </authorList>
    </citation>
    <scope>NUCLEOTIDE SEQUENCE [LARGE SCALE GENOMIC DNA]</scope>
    <source>
        <strain evidence="8 9">EXF-6200</strain>
    </source>
</reference>